<dbReference type="GO" id="GO:0016987">
    <property type="term" value="F:sigma factor activity"/>
    <property type="evidence" value="ECO:0007669"/>
    <property type="project" value="UniProtKB-KW"/>
</dbReference>
<dbReference type="PANTHER" id="PTHR43133">
    <property type="entry name" value="RNA POLYMERASE ECF-TYPE SIGMA FACTO"/>
    <property type="match status" value="1"/>
</dbReference>
<evidence type="ECO:0000256" key="3">
    <source>
        <dbReference type="ARBA" id="ARBA00023082"/>
    </source>
</evidence>
<evidence type="ECO:0000259" key="7">
    <source>
        <dbReference type="Pfam" id="PF08281"/>
    </source>
</evidence>
<proteinExistence type="inferred from homology"/>
<evidence type="ECO:0000256" key="5">
    <source>
        <dbReference type="SAM" id="Phobius"/>
    </source>
</evidence>
<dbReference type="Pfam" id="PF04542">
    <property type="entry name" value="Sigma70_r2"/>
    <property type="match status" value="1"/>
</dbReference>
<evidence type="ECO:0000313" key="9">
    <source>
        <dbReference type="Proteomes" id="UP000249819"/>
    </source>
</evidence>
<dbReference type="GO" id="GO:0003677">
    <property type="term" value="F:DNA binding"/>
    <property type="evidence" value="ECO:0007669"/>
    <property type="project" value="InterPro"/>
</dbReference>
<dbReference type="SUPFAM" id="SSF88946">
    <property type="entry name" value="Sigma2 domain of RNA polymerase sigma factors"/>
    <property type="match status" value="1"/>
</dbReference>
<dbReference type="NCBIfam" id="TIGR02937">
    <property type="entry name" value="sigma70-ECF"/>
    <property type="match status" value="1"/>
</dbReference>
<evidence type="ECO:0000256" key="1">
    <source>
        <dbReference type="ARBA" id="ARBA00010641"/>
    </source>
</evidence>
<keyword evidence="5" id="KW-0472">Membrane</keyword>
<protein>
    <submittedName>
        <fullName evidence="8">RNA polymerase sigma-70 factor (ECF subfamily)</fullName>
    </submittedName>
</protein>
<keyword evidence="5" id="KW-1133">Transmembrane helix</keyword>
<feature type="transmembrane region" description="Helical" evidence="5">
    <location>
        <begin position="65"/>
        <end position="84"/>
    </location>
</feature>
<dbReference type="EMBL" id="QLMA01000010">
    <property type="protein sequence ID" value="RAJ75097.1"/>
    <property type="molecule type" value="Genomic_DNA"/>
</dbReference>
<name>A0A327VNW3_9BACT</name>
<evidence type="ECO:0000259" key="6">
    <source>
        <dbReference type="Pfam" id="PF04542"/>
    </source>
</evidence>
<organism evidence="8 9">
    <name type="scientific">Chitinophaga dinghuensis</name>
    <dbReference type="NCBI Taxonomy" id="1539050"/>
    <lineage>
        <taxon>Bacteria</taxon>
        <taxon>Pseudomonadati</taxon>
        <taxon>Bacteroidota</taxon>
        <taxon>Chitinophagia</taxon>
        <taxon>Chitinophagales</taxon>
        <taxon>Chitinophagaceae</taxon>
        <taxon>Chitinophaga</taxon>
    </lineage>
</organism>
<dbReference type="SUPFAM" id="SSF88659">
    <property type="entry name" value="Sigma3 and sigma4 domains of RNA polymerase sigma factors"/>
    <property type="match status" value="1"/>
</dbReference>
<feature type="domain" description="RNA polymerase sigma-70 region 2" evidence="6">
    <location>
        <begin position="25"/>
        <end position="92"/>
    </location>
</feature>
<keyword evidence="4" id="KW-0804">Transcription</keyword>
<dbReference type="OrthoDB" id="799938at2"/>
<sequence>MVDPPTDNDLHKRLMQGEEKAFAELYNQYQPKLYLFIHPFTGFSAQDTDEVIQDVFFKLWLRKELLPAVSAMSAYLYMMARNCLRDRYRRQQVRDQAIADFQLQQPEQLSHVEEETHFQEYSAIARKAISLLPARKKSIFAMRHDEGMSLDEIADTLGITKFGVKKQLYDAVKFVRDYLKTHAGIDIPLVLLIVFYYSR</sequence>
<dbReference type="GO" id="GO:0006352">
    <property type="term" value="P:DNA-templated transcription initiation"/>
    <property type="evidence" value="ECO:0007669"/>
    <property type="project" value="InterPro"/>
</dbReference>
<keyword evidence="5" id="KW-0812">Transmembrane</keyword>
<dbReference type="Gene3D" id="1.10.10.10">
    <property type="entry name" value="Winged helix-like DNA-binding domain superfamily/Winged helix DNA-binding domain"/>
    <property type="match status" value="1"/>
</dbReference>
<keyword evidence="2" id="KW-0805">Transcription regulation</keyword>
<dbReference type="Proteomes" id="UP000249819">
    <property type="component" value="Unassembled WGS sequence"/>
</dbReference>
<comment type="similarity">
    <text evidence="1">Belongs to the sigma-70 factor family. ECF subfamily.</text>
</comment>
<keyword evidence="9" id="KW-1185">Reference proteome</keyword>
<keyword evidence="3" id="KW-0731">Sigma factor</keyword>
<dbReference type="InterPro" id="IPR039425">
    <property type="entry name" value="RNA_pol_sigma-70-like"/>
</dbReference>
<dbReference type="PANTHER" id="PTHR43133:SF46">
    <property type="entry name" value="RNA POLYMERASE SIGMA-70 FACTOR ECF SUBFAMILY"/>
    <property type="match status" value="1"/>
</dbReference>
<dbReference type="InterPro" id="IPR007627">
    <property type="entry name" value="RNA_pol_sigma70_r2"/>
</dbReference>
<dbReference type="AlphaFoldDB" id="A0A327VNW3"/>
<dbReference type="InterPro" id="IPR036388">
    <property type="entry name" value="WH-like_DNA-bd_sf"/>
</dbReference>
<dbReference type="InterPro" id="IPR014284">
    <property type="entry name" value="RNA_pol_sigma-70_dom"/>
</dbReference>
<evidence type="ECO:0000256" key="2">
    <source>
        <dbReference type="ARBA" id="ARBA00023015"/>
    </source>
</evidence>
<dbReference type="InterPro" id="IPR013324">
    <property type="entry name" value="RNA_pol_sigma_r3/r4-like"/>
</dbReference>
<dbReference type="Pfam" id="PF08281">
    <property type="entry name" value="Sigma70_r4_2"/>
    <property type="match status" value="1"/>
</dbReference>
<accession>A0A327VNW3</accession>
<feature type="domain" description="RNA polymerase sigma factor 70 region 4 type 2" evidence="7">
    <location>
        <begin position="125"/>
        <end position="173"/>
    </location>
</feature>
<dbReference type="Gene3D" id="1.10.1740.10">
    <property type="match status" value="1"/>
</dbReference>
<dbReference type="RefSeq" id="WP_111594999.1">
    <property type="nucleotide sequence ID" value="NZ_QLMA01000010.1"/>
</dbReference>
<evidence type="ECO:0000313" key="8">
    <source>
        <dbReference type="EMBL" id="RAJ75097.1"/>
    </source>
</evidence>
<gene>
    <name evidence="8" type="ORF">CLV59_110143</name>
</gene>
<dbReference type="InterPro" id="IPR013249">
    <property type="entry name" value="RNA_pol_sigma70_r4_t2"/>
</dbReference>
<dbReference type="InterPro" id="IPR013325">
    <property type="entry name" value="RNA_pol_sigma_r2"/>
</dbReference>
<reference evidence="8 9" key="1">
    <citation type="submission" date="2018-06" db="EMBL/GenBank/DDBJ databases">
        <title>Genomic Encyclopedia of Archaeal and Bacterial Type Strains, Phase II (KMG-II): from individual species to whole genera.</title>
        <authorList>
            <person name="Goeker M."/>
        </authorList>
    </citation>
    <scope>NUCLEOTIDE SEQUENCE [LARGE SCALE GENOMIC DNA]</scope>
    <source>
        <strain evidence="8 9">DSM 29821</strain>
    </source>
</reference>
<evidence type="ECO:0000256" key="4">
    <source>
        <dbReference type="ARBA" id="ARBA00023163"/>
    </source>
</evidence>
<comment type="caution">
    <text evidence="8">The sequence shown here is derived from an EMBL/GenBank/DDBJ whole genome shotgun (WGS) entry which is preliminary data.</text>
</comment>